<reference evidence="2 3" key="1">
    <citation type="journal article" date="2014" name="Genome Announc.">
        <title>Whole-Genome Sequence of Streptococcus suis Serotype 4 Reference Strain 6407.</title>
        <authorList>
            <person name="Wang K."/>
            <person name="Chen J."/>
            <person name="Yao H."/>
            <person name="Lu C."/>
        </authorList>
    </citation>
    <scope>NUCLEOTIDE SEQUENCE [LARGE SCALE GENOMIC DNA]</scope>
    <source>
        <strain evidence="2">6407</strain>
    </source>
</reference>
<keyword evidence="1" id="KW-1133">Transmembrane helix</keyword>
<gene>
    <name evidence="2" type="ORF">ID09_09130</name>
</gene>
<evidence type="ECO:0000313" key="2">
    <source>
        <dbReference type="EMBL" id="AIG44179.1"/>
    </source>
</evidence>
<dbReference type="HOGENOM" id="CLU_1785872_0_0_9"/>
<keyword evidence="1" id="KW-0472">Membrane</keyword>
<accession>A0A075SIP0</accession>
<dbReference type="RefSeq" id="WP_024381928.1">
    <property type="nucleotide sequence ID" value="NZ_ALLE01000005.1"/>
</dbReference>
<keyword evidence="1" id="KW-0812">Transmembrane</keyword>
<feature type="transmembrane region" description="Helical" evidence="1">
    <location>
        <begin position="6"/>
        <end position="28"/>
    </location>
</feature>
<organism evidence="2 3">
    <name type="scientific">Streptococcus suis 6407</name>
    <dbReference type="NCBI Taxonomy" id="1214179"/>
    <lineage>
        <taxon>Bacteria</taxon>
        <taxon>Bacillati</taxon>
        <taxon>Bacillota</taxon>
        <taxon>Bacilli</taxon>
        <taxon>Lactobacillales</taxon>
        <taxon>Streptococcaceae</taxon>
        <taxon>Streptococcus</taxon>
    </lineage>
</organism>
<protein>
    <recommendedName>
        <fullName evidence="4">DUF3592 domain-containing protein</fullName>
    </recommendedName>
</protein>
<dbReference type="AlphaFoldDB" id="A0A075SIP0"/>
<evidence type="ECO:0000313" key="3">
    <source>
        <dbReference type="Proteomes" id="UP000028185"/>
    </source>
</evidence>
<dbReference type="Proteomes" id="UP000028185">
    <property type="component" value="Chromosome"/>
</dbReference>
<dbReference type="PATRIC" id="fig|1214179.4.peg.1808"/>
<dbReference type="EMBL" id="CP008921">
    <property type="protein sequence ID" value="AIG44179.1"/>
    <property type="molecule type" value="Genomic_DNA"/>
</dbReference>
<evidence type="ECO:0000256" key="1">
    <source>
        <dbReference type="SAM" id="Phobius"/>
    </source>
</evidence>
<proteinExistence type="predicted"/>
<evidence type="ECO:0008006" key="4">
    <source>
        <dbReference type="Google" id="ProtNLM"/>
    </source>
</evidence>
<name>A0A075SIP0_STRSU</name>
<sequence length="145" mass="17244">MSLFRIIELYVIIPLQAFVLIVLMFFFIRWMWRTSKIEKGNAKPAIRKKCKQKLCTAETQGRFMRQLRFKKNYVYVYAYDVDGKTYEIYDVIIYRIGEVIKLGPIPVSYTGKRQLENVDVVRIAYNPLIPQEAYLPDNQGKWTVF</sequence>